<dbReference type="EMBL" id="JARKIE010000148">
    <property type="protein sequence ID" value="KAJ7675425.1"/>
    <property type="molecule type" value="Genomic_DNA"/>
</dbReference>
<reference evidence="1" key="1">
    <citation type="submission" date="2023-03" db="EMBL/GenBank/DDBJ databases">
        <title>Massive genome expansion in bonnet fungi (Mycena s.s.) driven by repeated elements and novel gene families across ecological guilds.</title>
        <authorList>
            <consortium name="Lawrence Berkeley National Laboratory"/>
            <person name="Harder C.B."/>
            <person name="Miyauchi S."/>
            <person name="Viragh M."/>
            <person name="Kuo A."/>
            <person name="Thoen E."/>
            <person name="Andreopoulos B."/>
            <person name="Lu D."/>
            <person name="Skrede I."/>
            <person name="Drula E."/>
            <person name="Henrissat B."/>
            <person name="Morin E."/>
            <person name="Kohler A."/>
            <person name="Barry K."/>
            <person name="LaButti K."/>
            <person name="Morin E."/>
            <person name="Salamov A."/>
            <person name="Lipzen A."/>
            <person name="Mereny Z."/>
            <person name="Hegedus B."/>
            <person name="Baldrian P."/>
            <person name="Stursova M."/>
            <person name="Weitz H."/>
            <person name="Taylor A."/>
            <person name="Grigoriev I.V."/>
            <person name="Nagy L.G."/>
            <person name="Martin F."/>
            <person name="Kauserud H."/>
        </authorList>
    </citation>
    <scope>NUCLEOTIDE SEQUENCE</scope>
    <source>
        <strain evidence="1">CBHHK067</strain>
    </source>
</reference>
<sequence length="170" mass="18218">MHGVSQLTSRTIGYFVDLDTKFHRVGPDVRALATTVLAGAHVAPRCPAAAHAKVLIATMAAASPEPDVDWLHAVIARADAFASEGEWAERDDLDTHIADLQAGTAGLERLVDCESERWLCALFCSLIEYSDSTQRVTPAGDTGRPCVDVPDSPPILCRFSATKPEAHPAK</sequence>
<evidence type="ECO:0000313" key="1">
    <source>
        <dbReference type="EMBL" id="KAJ7675425.1"/>
    </source>
</evidence>
<dbReference type="AlphaFoldDB" id="A0AAD7D2Y1"/>
<dbReference type="Proteomes" id="UP001221757">
    <property type="component" value="Unassembled WGS sequence"/>
</dbReference>
<proteinExistence type="predicted"/>
<comment type="caution">
    <text evidence="1">The sequence shown here is derived from an EMBL/GenBank/DDBJ whole genome shotgun (WGS) entry which is preliminary data.</text>
</comment>
<protein>
    <submittedName>
        <fullName evidence="1">Uncharacterized protein</fullName>
    </submittedName>
</protein>
<evidence type="ECO:0000313" key="2">
    <source>
        <dbReference type="Proteomes" id="UP001221757"/>
    </source>
</evidence>
<organism evidence="1 2">
    <name type="scientific">Mycena rosella</name>
    <name type="common">Pink bonnet</name>
    <name type="synonym">Agaricus rosellus</name>
    <dbReference type="NCBI Taxonomy" id="1033263"/>
    <lineage>
        <taxon>Eukaryota</taxon>
        <taxon>Fungi</taxon>
        <taxon>Dikarya</taxon>
        <taxon>Basidiomycota</taxon>
        <taxon>Agaricomycotina</taxon>
        <taxon>Agaricomycetes</taxon>
        <taxon>Agaricomycetidae</taxon>
        <taxon>Agaricales</taxon>
        <taxon>Marasmiineae</taxon>
        <taxon>Mycenaceae</taxon>
        <taxon>Mycena</taxon>
    </lineage>
</organism>
<name>A0AAD7D2Y1_MYCRO</name>
<accession>A0AAD7D2Y1</accession>
<keyword evidence="2" id="KW-1185">Reference proteome</keyword>
<gene>
    <name evidence="1" type="ORF">B0H17DRAFT_1140199</name>
</gene>